<organism evidence="2 3">
    <name type="scientific">Planktothrix agardhii (strain NIVA-CYA 126/8)</name>
    <dbReference type="NCBI Taxonomy" id="388467"/>
    <lineage>
        <taxon>Bacteria</taxon>
        <taxon>Bacillati</taxon>
        <taxon>Cyanobacteriota</taxon>
        <taxon>Cyanophyceae</taxon>
        <taxon>Oscillatoriophycideae</taxon>
        <taxon>Oscillatoriales</taxon>
        <taxon>Microcoleaceae</taxon>
        <taxon>Planktothrix</taxon>
    </lineage>
</organism>
<keyword evidence="3" id="KW-1185">Reference proteome</keyword>
<evidence type="ECO:0000313" key="3">
    <source>
        <dbReference type="Proteomes" id="UP000027395"/>
    </source>
</evidence>
<dbReference type="Proteomes" id="UP000027395">
    <property type="component" value="Chromosome"/>
</dbReference>
<gene>
    <name evidence="2" type="ORF">A19Y_3321</name>
</gene>
<sequence>MTIERQYSLPNCKLILQGYNTGSDGKSDGRASLNVLMNAECHFVGYPQPITGGREFFESLVRQVSRYVQGFLSGLRAPESFRQQPELVELHSIAGELHQLTVHHPPQEKSSDEVSLAAAPPVQVNLTTVQLFDLVEAVDQFLADSQTLPELSIQLQPLSKRYLKPEQPIAQRAVPAAIGISSLALTALALFALPIPDIKRPEDPKLQPQTQSSTVPTPTAIPPQGSSPQTTVPQSLPPNLSSPPPITNPQELKDLKAQLIEKLTQAWIPTASVKTPLIYRVSVAKDGAIVGYKSLNPELGTETKQTPLPDLLYKPVGSRQTNEPLADFQVTFNPDGNLEVSNLASNTEANPQTSPKTPASN</sequence>
<dbReference type="InterPro" id="IPR025569">
    <property type="entry name" value="DUF4335"/>
</dbReference>
<dbReference type="EMBL" id="CM002803">
    <property type="protein sequence ID" value="KEI68114.1"/>
    <property type="molecule type" value="Genomic_DNA"/>
</dbReference>
<dbReference type="RefSeq" id="WP_042155414.1">
    <property type="nucleotide sequence ID" value="NZ_CM002803.1"/>
</dbReference>
<feature type="region of interest" description="Disordered" evidence="1">
    <location>
        <begin position="315"/>
        <end position="361"/>
    </location>
</feature>
<dbReference type="STRING" id="388467.A19Y_3321"/>
<accession>A0A073CIH7</accession>
<name>A0A073CIH7_PLAA1</name>
<protein>
    <recommendedName>
        <fullName evidence="4">DUF4335 domain-containing protein</fullName>
    </recommendedName>
</protein>
<evidence type="ECO:0000256" key="1">
    <source>
        <dbReference type="SAM" id="MobiDB-lite"/>
    </source>
</evidence>
<reference evidence="2 3" key="1">
    <citation type="journal article" date="2014" name="Appl. Environ. Microbiol.">
        <title>Elucidation of insertion elements encoded on plasmids and in vitro construction of shuttle vectors from the toxic cyanobacterium Planktothrix.</title>
        <authorList>
            <person name="Christiansen G."/>
            <person name="Goesmann A."/>
            <person name="Kurmayer R."/>
        </authorList>
    </citation>
    <scope>NUCLEOTIDE SEQUENCE [LARGE SCALE GENOMIC DNA]</scope>
    <source>
        <strain evidence="2 3">NIVA-CYA 126/8</strain>
    </source>
</reference>
<evidence type="ECO:0008006" key="4">
    <source>
        <dbReference type="Google" id="ProtNLM"/>
    </source>
</evidence>
<feature type="compositionally biased region" description="Polar residues" evidence="1">
    <location>
        <begin position="330"/>
        <end position="361"/>
    </location>
</feature>
<dbReference type="HOGENOM" id="CLU_049735_0_0_3"/>
<dbReference type="PATRIC" id="fig|388467.6.peg.3268"/>
<dbReference type="eggNOG" id="COG3468">
    <property type="taxonomic scope" value="Bacteria"/>
</dbReference>
<dbReference type="AlphaFoldDB" id="A0A073CIH7"/>
<dbReference type="Pfam" id="PF14233">
    <property type="entry name" value="DUF4335"/>
    <property type="match status" value="1"/>
</dbReference>
<evidence type="ECO:0000313" key="2">
    <source>
        <dbReference type="EMBL" id="KEI68114.1"/>
    </source>
</evidence>
<feature type="compositionally biased region" description="Low complexity" evidence="1">
    <location>
        <begin position="207"/>
        <end position="218"/>
    </location>
</feature>
<feature type="region of interest" description="Disordered" evidence="1">
    <location>
        <begin position="201"/>
        <end position="250"/>
    </location>
</feature>
<proteinExistence type="predicted"/>